<feature type="chain" id="PRO_5046202431" description="Secreted protein" evidence="2">
    <location>
        <begin position="32"/>
        <end position="132"/>
    </location>
</feature>
<evidence type="ECO:0008006" key="5">
    <source>
        <dbReference type="Google" id="ProtNLM"/>
    </source>
</evidence>
<gene>
    <name evidence="3" type="ORF">ABT317_05965</name>
</gene>
<evidence type="ECO:0000313" key="4">
    <source>
        <dbReference type="Proteomes" id="UP001458415"/>
    </source>
</evidence>
<comment type="caution">
    <text evidence="3">The sequence shown here is derived from an EMBL/GenBank/DDBJ whole genome shotgun (WGS) entry which is preliminary data.</text>
</comment>
<keyword evidence="2" id="KW-0732">Signal</keyword>
<evidence type="ECO:0000313" key="3">
    <source>
        <dbReference type="EMBL" id="MER6976586.1"/>
    </source>
</evidence>
<dbReference type="Proteomes" id="UP001458415">
    <property type="component" value="Unassembled WGS sequence"/>
</dbReference>
<evidence type="ECO:0000256" key="2">
    <source>
        <dbReference type="SAM" id="SignalP"/>
    </source>
</evidence>
<reference evidence="3 4" key="1">
    <citation type="submission" date="2024-06" db="EMBL/GenBank/DDBJ databases">
        <title>The Natural Products Discovery Center: Release of the First 8490 Sequenced Strains for Exploring Actinobacteria Biosynthetic Diversity.</title>
        <authorList>
            <person name="Kalkreuter E."/>
            <person name="Kautsar S.A."/>
            <person name="Yang D."/>
            <person name="Bader C.D."/>
            <person name="Teijaro C.N."/>
            <person name="Fluegel L."/>
            <person name="Davis C.M."/>
            <person name="Simpson J.R."/>
            <person name="Lauterbach L."/>
            <person name="Steele A.D."/>
            <person name="Gui C."/>
            <person name="Meng S."/>
            <person name="Li G."/>
            <person name="Viehrig K."/>
            <person name="Ye F."/>
            <person name="Su P."/>
            <person name="Kiefer A.F."/>
            <person name="Nichols A."/>
            <person name="Cepeda A.J."/>
            <person name="Yan W."/>
            <person name="Fan B."/>
            <person name="Jiang Y."/>
            <person name="Adhikari A."/>
            <person name="Zheng C.-J."/>
            <person name="Schuster L."/>
            <person name="Cowan T.M."/>
            <person name="Smanski M.J."/>
            <person name="Chevrette M.G."/>
            <person name="De Carvalho L.P.S."/>
            <person name="Shen B."/>
        </authorList>
    </citation>
    <scope>NUCLEOTIDE SEQUENCE [LARGE SCALE GENOMIC DNA]</scope>
    <source>
        <strain evidence="3 4">NPDC000634</strain>
    </source>
</reference>
<name>A0ABV1VXC6_9ACTN</name>
<dbReference type="EMBL" id="JBEPCU010000053">
    <property type="protein sequence ID" value="MER6976586.1"/>
    <property type="molecule type" value="Genomic_DNA"/>
</dbReference>
<accession>A0ABV1VXC6</accession>
<evidence type="ECO:0000256" key="1">
    <source>
        <dbReference type="SAM" id="MobiDB-lite"/>
    </source>
</evidence>
<sequence length="132" mass="13429">MFRGTAARAMLALLAVILLALPFLAPAPSFASAHTIGHVEAKDRSGTAPAAAAQRAGRVALRDCGSIGSPTGPLRTLERHGTVDSGPEAPERPALKQGSAGTEEADAPGVAHCRTARPSAGRTPAALQVFRC</sequence>
<keyword evidence="4" id="KW-1185">Reference proteome</keyword>
<proteinExistence type="predicted"/>
<dbReference type="RefSeq" id="WP_086725533.1">
    <property type="nucleotide sequence ID" value="NZ_MUBM01000094.1"/>
</dbReference>
<feature type="signal peptide" evidence="2">
    <location>
        <begin position="1"/>
        <end position="31"/>
    </location>
</feature>
<protein>
    <recommendedName>
        <fullName evidence="5">Secreted protein</fullName>
    </recommendedName>
</protein>
<organism evidence="3 4">
    <name type="scientific">Streptomyces carpinensis</name>
    <dbReference type="NCBI Taxonomy" id="66369"/>
    <lineage>
        <taxon>Bacteria</taxon>
        <taxon>Bacillati</taxon>
        <taxon>Actinomycetota</taxon>
        <taxon>Actinomycetes</taxon>
        <taxon>Kitasatosporales</taxon>
        <taxon>Streptomycetaceae</taxon>
        <taxon>Streptomyces</taxon>
    </lineage>
</organism>
<feature type="region of interest" description="Disordered" evidence="1">
    <location>
        <begin position="64"/>
        <end position="109"/>
    </location>
</feature>